<dbReference type="AlphaFoldDB" id="W7Q831"/>
<feature type="region of interest" description="Disordered" evidence="1">
    <location>
        <begin position="87"/>
        <end position="144"/>
    </location>
</feature>
<comment type="caution">
    <text evidence="3">The sequence shown here is derived from an EMBL/GenBank/DDBJ whole genome shotgun (WGS) entry which is preliminary data.</text>
</comment>
<dbReference type="Proteomes" id="UP000019276">
    <property type="component" value="Unassembled WGS sequence"/>
</dbReference>
<name>W7Q831_9ALTE</name>
<evidence type="ECO:0000256" key="2">
    <source>
        <dbReference type="SAM" id="Phobius"/>
    </source>
</evidence>
<keyword evidence="4" id="KW-1185">Reference proteome</keyword>
<evidence type="ECO:0000313" key="4">
    <source>
        <dbReference type="Proteomes" id="UP000019276"/>
    </source>
</evidence>
<dbReference type="STRING" id="1328313.DS2_18983"/>
<feature type="transmembrane region" description="Helical" evidence="2">
    <location>
        <begin position="21"/>
        <end position="39"/>
    </location>
</feature>
<reference evidence="3 4" key="1">
    <citation type="journal article" date="2014" name="Genome Announc.">
        <title>Draft Genome Sequence of the Agar-Degrading Bacterium Catenovulum sp. Strain DS-2, Isolated from Intestines of Haliotis diversicolor.</title>
        <authorList>
            <person name="Shan D."/>
            <person name="Li X."/>
            <person name="Gu Z."/>
            <person name="Wei G."/>
            <person name="Gao Z."/>
            <person name="Shao Z."/>
        </authorList>
    </citation>
    <scope>NUCLEOTIDE SEQUENCE [LARGE SCALE GENOMIC DNA]</scope>
    <source>
        <strain evidence="3 4">DS-2</strain>
    </source>
</reference>
<dbReference type="eggNOG" id="ENOG5033EHZ">
    <property type="taxonomic scope" value="Bacteria"/>
</dbReference>
<protein>
    <submittedName>
        <fullName evidence="3">Transaldolase AB</fullName>
    </submittedName>
</protein>
<keyword evidence="2" id="KW-1133">Transmembrane helix</keyword>
<organism evidence="3 4">
    <name type="scientific">Catenovulum agarivorans DS-2</name>
    <dbReference type="NCBI Taxonomy" id="1328313"/>
    <lineage>
        <taxon>Bacteria</taxon>
        <taxon>Pseudomonadati</taxon>
        <taxon>Pseudomonadota</taxon>
        <taxon>Gammaproteobacteria</taxon>
        <taxon>Alteromonadales</taxon>
        <taxon>Alteromonadaceae</taxon>
        <taxon>Catenovulum</taxon>
    </lineage>
</organism>
<dbReference type="OrthoDB" id="6387033at2"/>
<sequence>MFSPLIRLGLLASFWLKYKSNIIKTLFAVLALAIVHYVYQDVVELFSLNQQQNNLMYALIAKWLVILIIIVVYVFSLKSTARNNQPLNVKKTAKATTNKVANSTTSSKQTQQDSESVDPFEQLRHKDKLRSRSDLMLEKKRSQK</sequence>
<keyword evidence="2" id="KW-0812">Transmembrane</keyword>
<dbReference type="RefSeq" id="WP_035016661.1">
    <property type="nucleotide sequence ID" value="NZ_ARZY01000068.1"/>
</dbReference>
<feature type="compositionally biased region" description="Low complexity" evidence="1">
    <location>
        <begin position="88"/>
        <end position="114"/>
    </location>
</feature>
<proteinExistence type="predicted"/>
<evidence type="ECO:0000256" key="1">
    <source>
        <dbReference type="SAM" id="MobiDB-lite"/>
    </source>
</evidence>
<feature type="transmembrane region" description="Helical" evidence="2">
    <location>
        <begin position="55"/>
        <end position="75"/>
    </location>
</feature>
<accession>W7Q831</accession>
<keyword evidence="2" id="KW-0472">Membrane</keyword>
<gene>
    <name evidence="3" type="ORF">DS2_18983</name>
</gene>
<dbReference type="EMBL" id="ARZY01000068">
    <property type="protein sequence ID" value="EWH08116.1"/>
    <property type="molecule type" value="Genomic_DNA"/>
</dbReference>
<feature type="compositionally biased region" description="Basic and acidic residues" evidence="1">
    <location>
        <begin position="130"/>
        <end position="144"/>
    </location>
</feature>
<evidence type="ECO:0000313" key="3">
    <source>
        <dbReference type="EMBL" id="EWH08116.1"/>
    </source>
</evidence>